<organism evidence="1 2">
    <name type="scientific">Blepharisma stoltei</name>
    <dbReference type="NCBI Taxonomy" id="1481888"/>
    <lineage>
        <taxon>Eukaryota</taxon>
        <taxon>Sar</taxon>
        <taxon>Alveolata</taxon>
        <taxon>Ciliophora</taxon>
        <taxon>Postciliodesmatophora</taxon>
        <taxon>Heterotrichea</taxon>
        <taxon>Heterotrichida</taxon>
        <taxon>Blepharismidae</taxon>
        <taxon>Blepharisma</taxon>
    </lineage>
</organism>
<reference evidence="1" key="1">
    <citation type="submission" date="2021-09" db="EMBL/GenBank/DDBJ databases">
        <authorList>
            <consortium name="AG Swart"/>
            <person name="Singh M."/>
            <person name="Singh A."/>
            <person name="Seah K."/>
            <person name="Emmerich C."/>
        </authorList>
    </citation>
    <scope>NUCLEOTIDE SEQUENCE</scope>
    <source>
        <strain evidence="1">ATCC30299</strain>
    </source>
</reference>
<keyword evidence="2" id="KW-1185">Reference proteome</keyword>
<protein>
    <submittedName>
        <fullName evidence="1">Uncharacterized protein</fullName>
    </submittedName>
</protein>
<evidence type="ECO:0000313" key="1">
    <source>
        <dbReference type="EMBL" id="CAG9332391.1"/>
    </source>
</evidence>
<proteinExistence type="predicted"/>
<dbReference type="EMBL" id="CAJZBQ010000054">
    <property type="protein sequence ID" value="CAG9332391.1"/>
    <property type="molecule type" value="Genomic_DNA"/>
</dbReference>
<sequence length="809" mass="93465">MWRLVRRYLTTQQPQVQPFSLELTLPRSNFLSDNELFTVAKELGSLSTKNLKENLNAMQHLQDYFYTLSTRIKKMQTSDISNIMKSIVKNAELRGTEFTKDFWSRATYELETRVEEFDLDLAADVAHSYCYIKYNGPEVNKFLNALAEGIGEFEISDYLNIPLHKIEDILWSYSFKNVGTMHLYKYLANAILIHPDFENASLQNVSKIAYYFSRAQLGRKYGGPEYFKKTEEIIWNGIHQGKVTKIEEIDDIIHYLIPANIGSNDLRALLEYTLFRLLTDPKQSITVVQLLKITTAFTHYIIKYEPLNLLLQQLAKDSLEILNAKQIVQILWAYTRHNKASKDFIYTLVNRLKTLLKTEKDLQFRNFTYLINSLVNSGIKDPEIWKHFDSISVNYLKESKSDDHYLIKFLSLYGGIGWENNEVYERGIKELLDNNRLPAEHPKDITRAVIATYETPAMQTPEFLKHLNTKIFHAANYMKQDEISNTVYSLALLNKGSLDVYSSLENSILNAGLNKIRPQSLGNACLGFGLVGMSAFCKSAMANVIDCFHKHQGRVYEDYESEDEEQQSTNKLILVNDKELAFNIFLTATSIVQMAWMAAAIGNREQLFWTDKLHESLIKIPMANYRYTINEWIWTAKTMQDEEDFLVALDPFHYGLLQQVLALIPPKGVQYENYIKELEEKVNSYPPELIEKMEKPKKITPEFLESVIETSKSLGFDVNPNPTHILGMKPDLNINGKDILLYDKDDYIYLSKGFYQLSGTKDLLTHLKLKKQIIKASGRKTFDIFVGDWNDLTTQEEKKQYLSALSNSS</sequence>
<evidence type="ECO:0000313" key="2">
    <source>
        <dbReference type="Proteomes" id="UP001162131"/>
    </source>
</evidence>
<gene>
    <name evidence="1" type="ORF">BSTOLATCC_MIC55838</name>
</gene>
<dbReference type="AlphaFoldDB" id="A0AAU9K5F3"/>
<dbReference type="Proteomes" id="UP001162131">
    <property type="component" value="Unassembled WGS sequence"/>
</dbReference>
<accession>A0AAU9K5F3</accession>
<comment type="caution">
    <text evidence="1">The sequence shown here is derived from an EMBL/GenBank/DDBJ whole genome shotgun (WGS) entry which is preliminary data.</text>
</comment>
<name>A0AAU9K5F3_9CILI</name>